<reference evidence="2" key="1">
    <citation type="submission" date="2017-07" db="EMBL/GenBank/DDBJ databases">
        <authorList>
            <person name="Varghese N."/>
            <person name="Submissions S."/>
        </authorList>
    </citation>
    <scope>NUCLEOTIDE SEQUENCE [LARGE SCALE GENOMIC DNA]</scope>
    <source>
        <strain evidence="2">NLAE-zl-C134</strain>
    </source>
</reference>
<dbReference type="EMBL" id="UHJJ01000001">
    <property type="protein sequence ID" value="SUQ12192.1"/>
    <property type="molecule type" value="Genomic_DNA"/>
</dbReference>
<proteinExistence type="predicted"/>
<gene>
    <name evidence="1" type="ORF">SAMN05216529_10181</name>
</gene>
<protein>
    <recommendedName>
        <fullName evidence="3">Transaldolase</fullName>
    </recommendedName>
</protein>
<name>A0A316A531_9FIRM</name>
<dbReference type="Proteomes" id="UP000254051">
    <property type="component" value="Unassembled WGS sequence"/>
</dbReference>
<sequence>MYNVHYHLNSLLGETVKCMNGDEKYISRAINKELDFEEYKFLLQEVRTIGVTSEFKKIIDLFKVPEGETPAGFRIEYYLSENKQLLIDLKRDISYGKNGIKRATPFLFSADTANPYELAPMKDMIANLTCNPGIIYDLFINDPKENIGNKFKNRDEVMCEIGNILGPGCDISVEFNDPFADINKLLEEAEHFKEMLSEYRVVIKVPHTGAVTAENAHHLLEGNKRLPVAHNNGQTKDYFYSHNLALALKEKGFRVNYTLMFEPWQTGMALQAQPYFINSFINKRMLTSTYVKGMISAFDSTRDLQFLKNLRSYFIDVDFLPESAKDSDLAEVEKIARETLTYRDFDNVRGFDGMDGVRHNLRMLRDSNLEDTRLIICSIAGSREYPELDKLLVEDEFRDVLDKIVITTEPIYFAQYTSAPQIITYQRRFLNAVNNTADKR</sequence>
<evidence type="ECO:0000313" key="1">
    <source>
        <dbReference type="EMBL" id="SUQ12192.1"/>
    </source>
</evidence>
<organism evidence="1 2">
    <name type="scientific">Faecalicatena contorta</name>
    <dbReference type="NCBI Taxonomy" id="39482"/>
    <lineage>
        <taxon>Bacteria</taxon>
        <taxon>Bacillati</taxon>
        <taxon>Bacillota</taxon>
        <taxon>Clostridia</taxon>
        <taxon>Lachnospirales</taxon>
        <taxon>Lachnospiraceae</taxon>
        <taxon>Faecalicatena</taxon>
    </lineage>
</organism>
<dbReference type="OrthoDB" id="3837796at2"/>
<keyword evidence="2" id="KW-1185">Reference proteome</keyword>
<evidence type="ECO:0008006" key="3">
    <source>
        <dbReference type="Google" id="ProtNLM"/>
    </source>
</evidence>
<dbReference type="AlphaFoldDB" id="A0A316A531"/>
<accession>A0A316A531</accession>
<dbReference type="SUPFAM" id="SSF51569">
    <property type="entry name" value="Aldolase"/>
    <property type="match status" value="1"/>
</dbReference>
<evidence type="ECO:0000313" key="2">
    <source>
        <dbReference type="Proteomes" id="UP000254051"/>
    </source>
</evidence>
<dbReference type="Gene3D" id="3.20.20.70">
    <property type="entry name" value="Aldolase class I"/>
    <property type="match status" value="1"/>
</dbReference>
<dbReference type="InterPro" id="IPR013785">
    <property type="entry name" value="Aldolase_TIM"/>
</dbReference>
<dbReference type="RefSeq" id="WP_109708258.1">
    <property type="nucleotide sequence ID" value="NZ_QGDS01000001.1"/>
</dbReference>